<feature type="domain" description="Cyclin C-terminal" evidence="3">
    <location>
        <begin position="128"/>
        <end position="263"/>
    </location>
</feature>
<dbReference type="SMART" id="SM01332">
    <property type="entry name" value="Cyclin_C"/>
    <property type="match status" value="1"/>
</dbReference>
<dbReference type="AlphaFoldDB" id="A0A5N5T428"/>
<dbReference type="InterPro" id="IPR036915">
    <property type="entry name" value="Cyclin-like_sf"/>
</dbReference>
<dbReference type="Pfam" id="PF00134">
    <property type="entry name" value="Cyclin_N"/>
    <property type="match status" value="1"/>
</dbReference>
<gene>
    <name evidence="4" type="primary">CCND2</name>
    <name evidence="4" type="ORF">Anas_11631</name>
</gene>
<organism evidence="4 5">
    <name type="scientific">Armadillidium nasatum</name>
    <dbReference type="NCBI Taxonomy" id="96803"/>
    <lineage>
        <taxon>Eukaryota</taxon>
        <taxon>Metazoa</taxon>
        <taxon>Ecdysozoa</taxon>
        <taxon>Arthropoda</taxon>
        <taxon>Crustacea</taxon>
        <taxon>Multicrustacea</taxon>
        <taxon>Malacostraca</taxon>
        <taxon>Eumalacostraca</taxon>
        <taxon>Peracarida</taxon>
        <taxon>Isopoda</taxon>
        <taxon>Oniscidea</taxon>
        <taxon>Crinocheta</taxon>
        <taxon>Armadillidiidae</taxon>
        <taxon>Armadillidium</taxon>
    </lineage>
</organism>
<dbReference type="PANTHER" id="PTHR10177">
    <property type="entry name" value="CYCLINS"/>
    <property type="match status" value="1"/>
</dbReference>
<dbReference type="InterPro" id="IPR006671">
    <property type="entry name" value="Cyclin_N"/>
</dbReference>
<reference evidence="4 5" key="1">
    <citation type="journal article" date="2019" name="PLoS Biol.">
        <title>Sex chromosomes control vertical transmission of feminizing Wolbachia symbionts in an isopod.</title>
        <authorList>
            <person name="Becking T."/>
            <person name="Chebbi M.A."/>
            <person name="Giraud I."/>
            <person name="Moumen B."/>
            <person name="Laverre T."/>
            <person name="Caubet Y."/>
            <person name="Peccoud J."/>
            <person name="Gilbert C."/>
            <person name="Cordaux R."/>
        </authorList>
    </citation>
    <scope>NUCLEOTIDE SEQUENCE [LARGE SCALE GENOMIC DNA]</scope>
    <source>
        <strain evidence="4">ANa2</strain>
        <tissue evidence="4">Whole body excluding digestive tract and cuticle</tissue>
    </source>
</reference>
<evidence type="ECO:0000256" key="2">
    <source>
        <dbReference type="SAM" id="MobiDB-lite"/>
    </source>
</evidence>
<evidence type="ECO:0000313" key="4">
    <source>
        <dbReference type="EMBL" id="KAB7501132.1"/>
    </source>
</evidence>
<evidence type="ECO:0000256" key="1">
    <source>
        <dbReference type="ARBA" id="ARBA00023127"/>
    </source>
</evidence>
<evidence type="ECO:0000313" key="5">
    <source>
        <dbReference type="Proteomes" id="UP000326759"/>
    </source>
</evidence>
<comment type="caution">
    <text evidence="4">The sequence shown here is derived from an EMBL/GenBank/DDBJ whole genome shotgun (WGS) entry which is preliminary data.</text>
</comment>
<keyword evidence="5" id="KW-1185">Reference proteome</keyword>
<dbReference type="SUPFAM" id="SSF47954">
    <property type="entry name" value="Cyclin-like"/>
    <property type="match status" value="2"/>
</dbReference>
<name>A0A5N5T428_9CRUS</name>
<feature type="compositionally biased region" description="Low complexity" evidence="2">
    <location>
        <begin position="235"/>
        <end position="250"/>
    </location>
</feature>
<keyword evidence="1" id="KW-0195">Cyclin</keyword>
<accession>A0A5N5T428</accession>
<dbReference type="InterPro" id="IPR039361">
    <property type="entry name" value="Cyclin"/>
</dbReference>
<protein>
    <submittedName>
        <fullName evidence="4">G1/S-specific cyclin-D2</fullName>
    </submittedName>
</protein>
<evidence type="ECO:0000259" key="3">
    <source>
        <dbReference type="SMART" id="SM01332"/>
    </source>
</evidence>
<dbReference type="Gene3D" id="1.10.472.10">
    <property type="entry name" value="Cyclin-like"/>
    <property type="match status" value="2"/>
</dbReference>
<dbReference type="InterPro" id="IPR004367">
    <property type="entry name" value="Cyclin_C-dom"/>
</dbReference>
<dbReference type="Proteomes" id="UP000326759">
    <property type="component" value="Unassembled WGS sequence"/>
</dbReference>
<proteinExistence type="predicted"/>
<feature type="region of interest" description="Disordered" evidence="2">
    <location>
        <begin position="230"/>
        <end position="292"/>
    </location>
</feature>
<feature type="compositionally biased region" description="Low complexity" evidence="2">
    <location>
        <begin position="260"/>
        <end position="273"/>
    </location>
</feature>
<dbReference type="OrthoDB" id="306099at2759"/>
<dbReference type="EMBL" id="SEYY01011601">
    <property type="protein sequence ID" value="KAB7501132.1"/>
    <property type="molecule type" value="Genomic_DNA"/>
</dbReference>
<dbReference type="Pfam" id="PF02984">
    <property type="entry name" value="Cyclin_C"/>
    <property type="match status" value="1"/>
</dbReference>
<sequence>MEALLCAESASIEGPIALQDPVLLSNPNVLQNMLTLQHSTIPPQNYFNFIQHDIKPFMRKLVATWMLERTQLQLVGAVCLLIASKIRQCRALSIELLAYYTENSVSYDEIKKWELVLLSKLGWDLSPVTAGDFLEHLLIRIPTSSRDKLMRRHASTFIALAATEPDFVGVPPSAIAVGAVVAAVRGLKGTYWQDVLVTLAGAVESDSSTLERVVQMIEETIERESALLPENNKSQQQQQQQPFQHTSQYQDEPLLGSHYSTPPSTPTSKQQPQLMEFYDGNETPTDITDIMF</sequence>